<dbReference type="Pfam" id="PF14200">
    <property type="entry name" value="RicinB_lectin_2"/>
    <property type="match status" value="1"/>
</dbReference>
<accession>A0A166MGP4</accession>
<reference evidence="2 3" key="1">
    <citation type="journal article" date="2016" name="Mol. Biol. Evol.">
        <title>Comparative Genomics of Early-Diverging Mushroom-Forming Fungi Provides Insights into the Origins of Lignocellulose Decay Capabilities.</title>
        <authorList>
            <person name="Nagy L.G."/>
            <person name="Riley R."/>
            <person name="Tritt A."/>
            <person name="Adam C."/>
            <person name="Daum C."/>
            <person name="Floudas D."/>
            <person name="Sun H."/>
            <person name="Yadav J.S."/>
            <person name="Pangilinan J."/>
            <person name="Larsson K.H."/>
            <person name="Matsuura K."/>
            <person name="Barry K."/>
            <person name="Labutti K."/>
            <person name="Kuo R."/>
            <person name="Ohm R.A."/>
            <person name="Bhattacharya S.S."/>
            <person name="Shirouzu T."/>
            <person name="Yoshinaga Y."/>
            <person name="Martin F.M."/>
            <person name="Grigoriev I.V."/>
            <person name="Hibbett D.S."/>
        </authorList>
    </citation>
    <scope>NUCLEOTIDE SEQUENCE [LARGE SCALE GENOMIC DNA]</scope>
    <source>
        <strain evidence="2 3">CBS 109695</strain>
    </source>
</reference>
<dbReference type="EMBL" id="KV417529">
    <property type="protein sequence ID" value="KZP23984.1"/>
    <property type="molecule type" value="Genomic_DNA"/>
</dbReference>
<sequence>MMLGSGQVYKLTNVLGGTVVDLSGGDNKSIIGYSDHNGPNQRWKFTHQHQGWTLKSAGSDLFLGIESPAADGVRVVATQQPTFWEIEKDSDDLSVWRFFVQGTQFCLDLSDNGNKTPGTPLEIWGKWHGKNQTWRLHESN</sequence>
<dbReference type="InterPro" id="IPR035992">
    <property type="entry name" value="Ricin_B-like_lectins"/>
</dbReference>
<dbReference type="AlphaFoldDB" id="A0A166MGP4"/>
<dbReference type="PROSITE" id="PS50231">
    <property type="entry name" value="RICIN_B_LECTIN"/>
    <property type="match status" value="1"/>
</dbReference>
<keyword evidence="3" id="KW-1185">Reference proteome</keyword>
<dbReference type="InterPro" id="IPR000772">
    <property type="entry name" value="Ricin_B_lectin"/>
</dbReference>
<feature type="domain" description="Ricin B lectin" evidence="1">
    <location>
        <begin position="6"/>
        <end position="76"/>
    </location>
</feature>
<dbReference type="OrthoDB" id="2131701at2759"/>
<dbReference type="SUPFAM" id="SSF50370">
    <property type="entry name" value="Ricin B-like lectins"/>
    <property type="match status" value="1"/>
</dbReference>
<evidence type="ECO:0000313" key="2">
    <source>
        <dbReference type="EMBL" id="KZP23984.1"/>
    </source>
</evidence>
<gene>
    <name evidence="2" type="ORF">FIBSPDRAFT_857750</name>
</gene>
<name>A0A166MGP4_9AGAM</name>
<organism evidence="2 3">
    <name type="scientific">Athelia psychrophila</name>
    <dbReference type="NCBI Taxonomy" id="1759441"/>
    <lineage>
        <taxon>Eukaryota</taxon>
        <taxon>Fungi</taxon>
        <taxon>Dikarya</taxon>
        <taxon>Basidiomycota</taxon>
        <taxon>Agaricomycotina</taxon>
        <taxon>Agaricomycetes</taxon>
        <taxon>Agaricomycetidae</taxon>
        <taxon>Atheliales</taxon>
        <taxon>Atheliaceae</taxon>
        <taxon>Athelia</taxon>
    </lineage>
</organism>
<dbReference type="CDD" id="cd23422">
    <property type="entry name" value="beta-trefoil_Ricin_MPL_CNL"/>
    <property type="match status" value="1"/>
</dbReference>
<evidence type="ECO:0000313" key="3">
    <source>
        <dbReference type="Proteomes" id="UP000076532"/>
    </source>
</evidence>
<evidence type="ECO:0000259" key="1">
    <source>
        <dbReference type="Pfam" id="PF14200"/>
    </source>
</evidence>
<dbReference type="Gene3D" id="2.80.10.50">
    <property type="match status" value="1"/>
</dbReference>
<proteinExistence type="predicted"/>
<protein>
    <submittedName>
        <fullName evidence="2">Carbohydrate-binding module family 13 protein</fullName>
    </submittedName>
</protein>
<dbReference type="Proteomes" id="UP000076532">
    <property type="component" value="Unassembled WGS sequence"/>
</dbReference>